<evidence type="ECO:0000259" key="13">
    <source>
        <dbReference type="PROSITE" id="PS50071"/>
    </source>
</evidence>
<keyword evidence="5" id="KW-0805">Transcription regulation</keyword>
<dbReference type="CTD" id="58056"/>
<dbReference type="FunFam" id="1.10.10.60:FF:000166">
    <property type="entry name" value="homeobox protein Hox-C11"/>
    <property type="match status" value="1"/>
</dbReference>
<evidence type="ECO:0000256" key="6">
    <source>
        <dbReference type="ARBA" id="ARBA00023125"/>
    </source>
</evidence>
<organism evidence="14 15">
    <name type="scientific">Pygocentrus nattereri</name>
    <name type="common">Red-bellied piranha</name>
    <dbReference type="NCBI Taxonomy" id="42514"/>
    <lineage>
        <taxon>Eukaryota</taxon>
        <taxon>Metazoa</taxon>
        <taxon>Chordata</taxon>
        <taxon>Craniata</taxon>
        <taxon>Vertebrata</taxon>
        <taxon>Euteleostomi</taxon>
        <taxon>Actinopterygii</taxon>
        <taxon>Neopterygii</taxon>
        <taxon>Teleostei</taxon>
        <taxon>Ostariophysi</taxon>
        <taxon>Characiformes</taxon>
        <taxon>Characoidei</taxon>
        <taxon>Pygocentrus</taxon>
    </lineage>
</organism>
<evidence type="ECO:0000256" key="4">
    <source>
        <dbReference type="ARBA" id="ARBA00022473"/>
    </source>
</evidence>
<evidence type="ECO:0000256" key="7">
    <source>
        <dbReference type="ARBA" id="ARBA00023155"/>
    </source>
</evidence>
<evidence type="ECO:0000313" key="14">
    <source>
        <dbReference type="Ensembl" id="ENSPNAP00000010023.2"/>
    </source>
</evidence>
<evidence type="ECO:0000313" key="15">
    <source>
        <dbReference type="Proteomes" id="UP001501920"/>
    </source>
</evidence>
<evidence type="ECO:0000256" key="2">
    <source>
        <dbReference type="ARBA" id="ARBA00004123"/>
    </source>
</evidence>
<keyword evidence="9 10" id="KW-0539">Nucleus</keyword>
<sequence>MTQQDARPDTDCQLQTNWAILSESLAFQRLNQHHLSPVQEAMALSRHQIHHGARTWEDSCLSSARFPQVSACPFSELGRKTVSYLTLDSDRNSTQQPLDVPVFSRFMTEVGSLNNTGHVSGYFRPEPSCYPGHKTPTSHSTAGALPVSLPHSHQLYNISFSRQPYPDSDNKPISHNLTFDCTECPSQGSESCRSRDATLVTSDKSQSNTDATEPPCLQPDKPFIDLFEDTKPPRDEAQAEDVTFDNATSGWLSAKAGRKKRCPYSKHQILELEKEFLFNMYLTRERRLEISRSVNLTDRQVKIWFQNRRMKLKKMTREHRTRDAGTHLSM</sequence>
<evidence type="ECO:0000256" key="12">
    <source>
        <dbReference type="SAM" id="MobiDB-lite"/>
    </source>
</evidence>
<dbReference type="GO" id="GO:0000978">
    <property type="term" value="F:RNA polymerase II cis-regulatory region sequence-specific DNA binding"/>
    <property type="evidence" value="ECO:0007669"/>
    <property type="project" value="TreeGrafter"/>
</dbReference>
<dbReference type="SUPFAM" id="SSF46689">
    <property type="entry name" value="Homeodomain-like"/>
    <property type="match status" value="1"/>
</dbReference>
<dbReference type="PROSITE" id="PS00027">
    <property type="entry name" value="HOMEOBOX_1"/>
    <property type="match status" value="1"/>
</dbReference>
<dbReference type="InterPro" id="IPR046333">
    <property type="entry name" value="HXA10/ABDB-like"/>
</dbReference>
<reference evidence="14 15" key="1">
    <citation type="submission" date="2020-10" db="EMBL/GenBank/DDBJ databases">
        <title>Pygocentrus nattereri (red-bellied piranha) genome, fPygNat1, primary haplotype.</title>
        <authorList>
            <person name="Myers G."/>
            <person name="Meyer A."/>
            <person name="Karagic N."/>
            <person name="Pippel M."/>
            <person name="Winkler S."/>
            <person name="Tracey A."/>
            <person name="Wood J."/>
            <person name="Formenti G."/>
            <person name="Howe K."/>
            <person name="Fedrigo O."/>
            <person name="Jarvis E.D."/>
        </authorList>
    </citation>
    <scope>NUCLEOTIDE SEQUENCE [LARGE SCALE GENOMIC DNA]</scope>
</reference>
<keyword evidence="8" id="KW-0804">Transcription</keyword>
<dbReference type="Ensembl" id="ENSPNAT00000016554.2">
    <property type="protein sequence ID" value="ENSPNAP00000010023.2"/>
    <property type="gene ID" value="ENSPNAG00000015531.2"/>
</dbReference>
<reference evidence="14" key="3">
    <citation type="submission" date="2025-09" db="UniProtKB">
        <authorList>
            <consortium name="Ensembl"/>
        </authorList>
    </citation>
    <scope>IDENTIFICATION</scope>
</reference>
<dbReference type="GO" id="GO:0000981">
    <property type="term" value="F:DNA-binding transcription factor activity, RNA polymerase II-specific"/>
    <property type="evidence" value="ECO:0007669"/>
    <property type="project" value="InterPro"/>
</dbReference>
<protein>
    <recommendedName>
        <fullName evidence="13">Homeobox domain-containing protein</fullName>
    </recommendedName>
</protein>
<comment type="subcellular location">
    <subcellularLocation>
        <location evidence="2 10 11">Nucleus</location>
    </subcellularLocation>
</comment>
<dbReference type="CDD" id="cd00086">
    <property type="entry name" value="homeodomain"/>
    <property type="match status" value="1"/>
</dbReference>
<feature type="region of interest" description="Disordered" evidence="12">
    <location>
        <begin position="188"/>
        <end position="218"/>
    </location>
</feature>
<feature type="domain" description="Homeobox" evidence="13">
    <location>
        <begin position="255"/>
        <end position="315"/>
    </location>
</feature>
<evidence type="ECO:0000256" key="8">
    <source>
        <dbReference type="ARBA" id="ARBA00023163"/>
    </source>
</evidence>
<keyword evidence="7 10" id="KW-0371">Homeobox</keyword>
<dbReference type="Pfam" id="PF00046">
    <property type="entry name" value="Homeodomain"/>
    <property type="match status" value="1"/>
</dbReference>
<keyword evidence="4" id="KW-0217">Developmental protein</keyword>
<dbReference type="PANTHER" id="PTHR45874">
    <property type="entry name" value="HOMEOBOX PROTEIN ABDOMINAL-B"/>
    <property type="match status" value="1"/>
</dbReference>
<keyword evidence="15" id="KW-1185">Reference proteome</keyword>
<evidence type="ECO:0000256" key="5">
    <source>
        <dbReference type="ARBA" id="ARBA00023015"/>
    </source>
</evidence>
<dbReference type="Gene3D" id="1.10.10.60">
    <property type="entry name" value="Homeodomain-like"/>
    <property type="match status" value="1"/>
</dbReference>
<dbReference type="InterPro" id="IPR017970">
    <property type="entry name" value="Homeobox_CS"/>
</dbReference>
<comment type="function">
    <text evidence="1">Sequence-specific transcription factor which is part of a developmental regulatory system that provides cells with specific positional identities on the anterior-posterior axis.</text>
</comment>
<dbReference type="InterPro" id="IPR009057">
    <property type="entry name" value="Homeodomain-like_sf"/>
</dbReference>
<evidence type="ECO:0000256" key="10">
    <source>
        <dbReference type="PROSITE-ProRule" id="PRU00108"/>
    </source>
</evidence>
<feature type="compositionally biased region" description="Polar residues" evidence="12">
    <location>
        <begin position="199"/>
        <end position="211"/>
    </location>
</feature>
<evidence type="ECO:0000256" key="11">
    <source>
        <dbReference type="RuleBase" id="RU000682"/>
    </source>
</evidence>
<dbReference type="GeneID" id="108413026"/>
<name>A0A3B4CEV0_PYGNA</name>
<evidence type="ECO:0000256" key="1">
    <source>
        <dbReference type="ARBA" id="ARBA00003263"/>
    </source>
</evidence>
<dbReference type="AlphaFoldDB" id="A0A3B4CEV0"/>
<evidence type="ECO:0000256" key="9">
    <source>
        <dbReference type="ARBA" id="ARBA00023242"/>
    </source>
</evidence>
<proteinExistence type="inferred from homology"/>
<dbReference type="STRING" id="42514.ENSPNAP00000010023"/>
<dbReference type="RefSeq" id="XP_017540828.1">
    <property type="nucleotide sequence ID" value="XM_017685339.2"/>
</dbReference>
<dbReference type="RefSeq" id="XP_017540820.1">
    <property type="nucleotide sequence ID" value="XM_017685331.2"/>
</dbReference>
<reference evidence="14" key="2">
    <citation type="submission" date="2025-08" db="UniProtKB">
        <authorList>
            <consortium name="Ensembl"/>
        </authorList>
    </citation>
    <scope>IDENTIFICATION</scope>
</reference>
<accession>A0A3B4CEV0</accession>
<dbReference type="PROSITE" id="PS50071">
    <property type="entry name" value="HOMEOBOX_2"/>
    <property type="match status" value="1"/>
</dbReference>
<dbReference type="SMART" id="SM00389">
    <property type="entry name" value="HOX"/>
    <property type="match status" value="1"/>
</dbReference>
<dbReference type="PANTHER" id="PTHR45874:SF6">
    <property type="entry name" value="HOMEOBOX PROTEIN HOX-B10A"/>
    <property type="match status" value="1"/>
</dbReference>
<dbReference type="InterPro" id="IPR001356">
    <property type="entry name" value="HD"/>
</dbReference>
<dbReference type="OrthoDB" id="6159439at2759"/>
<dbReference type="GO" id="GO:0005654">
    <property type="term" value="C:nucleoplasm"/>
    <property type="evidence" value="ECO:0007669"/>
    <property type="project" value="UniProtKB-ARBA"/>
</dbReference>
<dbReference type="OMA" id="CPISASG"/>
<feature type="DNA-binding region" description="Homeobox" evidence="10">
    <location>
        <begin position="257"/>
        <end position="316"/>
    </location>
</feature>
<dbReference type="Proteomes" id="UP001501920">
    <property type="component" value="Chromosome 14"/>
</dbReference>
<evidence type="ECO:0000256" key="3">
    <source>
        <dbReference type="ARBA" id="ARBA00006317"/>
    </source>
</evidence>
<dbReference type="InterPro" id="IPR020479">
    <property type="entry name" value="HD_metazoa"/>
</dbReference>
<comment type="similarity">
    <text evidence="3">Belongs to the Abd-B homeobox family.</text>
</comment>
<dbReference type="PRINTS" id="PR00024">
    <property type="entry name" value="HOMEOBOX"/>
</dbReference>
<keyword evidence="6 10" id="KW-0238">DNA-binding</keyword>
<dbReference type="GeneTree" id="ENSGT00940000160855"/>